<dbReference type="Gene3D" id="1.20.1280.50">
    <property type="match status" value="1"/>
</dbReference>
<dbReference type="CDD" id="cd09917">
    <property type="entry name" value="F-box_SF"/>
    <property type="match status" value="1"/>
</dbReference>
<dbReference type="InterPro" id="IPR036047">
    <property type="entry name" value="F-box-like_dom_sf"/>
</dbReference>
<dbReference type="EMBL" id="MU154698">
    <property type="protein sequence ID" value="KAF9488769.1"/>
    <property type="molecule type" value="Genomic_DNA"/>
</dbReference>
<dbReference type="AlphaFoldDB" id="A0A9P6D9K5"/>
<dbReference type="Pfam" id="PF00646">
    <property type="entry name" value="F-box"/>
    <property type="match status" value="1"/>
</dbReference>
<accession>A0A9P6D9K5</accession>
<evidence type="ECO:0000313" key="2">
    <source>
        <dbReference type="EMBL" id="KAF9488769.1"/>
    </source>
</evidence>
<evidence type="ECO:0000313" key="3">
    <source>
        <dbReference type="Proteomes" id="UP000807025"/>
    </source>
</evidence>
<dbReference type="OrthoDB" id="2322499at2759"/>
<gene>
    <name evidence="2" type="ORF">BDN71DRAFT_1373307</name>
</gene>
<protein>
    <recommendedName>
        <fullName evidence="1">F-box domain-containing protein</fullName>
    </recommendedName>
</protein>
<proteinExistence type="predicted"/>
<name>A0A9P6D9K5_PLEER</name>
<evidence type="ECO:0000259" key="1">
    <source>
        <dbReference type="PROSITE" id="PS50181"/>
    </source>
</evidence>
<comment type="caution">
    <text evidence="2">The sequence shown here is derived from an EMBL/GenBank/DDBJ whole genome shotgun (WGS) entry which is preliminary data.</text>
</comment>
<feature type="non-terminal residue" evidence="2">
    <location>
        <position position="79"/>
    </location>
</feature>
<organism evidence="2 3">
    <name type="scientific">Pleurotus eryngii</name>
    <name type="common">Boletus of the steppes</name>
    <dbReference type="NCBI Taxonomy" id="5323"/>
    <lineage>
        <taxon>Eukaryota</taxon>
        <taxon>Fungi</taxon>
        <taxon>Dikarya</taxon>
        <taxon>Basidiomycota</taxon>
        <taxon>Agaricomycotina</taxon>
        <taxon>Agaricomycetes</taxon>
        <taxon>Agaricomycetidae</taxon>
        <taxon>Agaricales</taxon>
        <taxon>Pleurotineae</taxon>
        <taxon>Pleurotaceae</taxon>
        <taxon>Pleurotus</taxon>
    </lineage>
</organism>
<dbReference type="InterPro" id="IPR001810">
    <property type="entry name" value="F-box_dom"/>
</dbReference>
<dbReference type="SUPFAM" id="SSF81383">
    <property type="entry name" value="F-box domain"/>
    <property type="match status" value="1"/>
</dbReference>
<dbReference type="PROSITE" id="PS50181">
    <property type="entry name" value="FBOX"/>
    <property type="match status" value="1"/>
</dbReference>
<feature type="non-terminal residue" evidence="2">
    <location>
        <position position="1"/>
    </location>
</feature>
<dbReference type="Proteomes" id="UP000807025">
    <property type="component" value="Unassembled WGS sequence"/>
</dbReference>
<keyword evidence="3" id="KW-1185">Reference proteome</keyword>
<reference evidence="2" key="1">
    <citation type="submission" date="2020-11" db="EMBL/GenBank/DDBJ databases">
        <authorList>
            <consortium name="DOE Joint Genome Institute"/>
            <person name="Ahrendt S."/>
            <person name="Riley R."/>
            <person name="Andreopoulos W."/>
            <person name="Labutti K."/>
            <person name="Pangilinan J."/>
            <person name="Ruiz-Duenas F.J."/>
            <person name="Barrasa J.M."/>
            <person name="Sanchez-Garcia M."/>
            <person name="Camarero S."/>
            <person name="Miyauchi S."/>
            <person name="Serrano A."/>
            <person name="Linde D."/>
            <person name="Babiker R."/>
            <person name="Drula E."/>
            <person name="Ayuso-Fernandez I."/>
            <person name="Pacheco R."/>
            <person name="Padilla G."/>
            <person name="Ferreira P."/>
            <person name="Barriuso J."/>
            <person name="Kellner H."/>
            <person name="Castanera R."/>
            <person name="Alfaro M."/>
            <person name="Ramirez L."/>
            <person name="Pisabarro A.G."/>
            <person name="Kuo A."/>
            <person name="Tritt A."/>
            <person name="Lipzen A."/>
            <person name="He G."/>
            <person name="Yan M."/>
            <person name="Ng V."/>
            <person name="Cullen D."/>
            <person name="Martin F."/>
            <person name="Rosso M.-N."/>
            <person name="Henrissat B."/>
            <person name="Hibbett D."/>
            <person name="Martinez A.T."/>
            <person name="Grigoriev I.V."/>
        </authorList>
    </citation>
    <scope>NUCLEOTIDE SEQUENCE</scope>
    <source>
        <strain evidence="2">ATCC 90797</strain>
    </source>
</reference>
<sequence>ARRRKNLSLLPTVPFDVLMEVFARLRVADIIALSRTSKEFRALLLSKRSVSVWKAALTAEGCLECPADLSEPEFAVLLF</sequence>
<feature type="domain" description="F-box" evidence="1">
    <location>
        <begin position="7"/>
        <end position="56"/>
    </location>
</feature>